<dbReference type="Gene3D" id="2.170.130.10">
    <property type="entry name" value="TonB-dependent receptor, plug domain"/>
    <property type="match status" value="1"/>
</dbReference>
<evidence type="ECO:0000256" key="12">
    <source>
        <dbReference type="RuleBase" id="RU003357"/>
    </source>
</evidence>
<dbReference type="Pfam" id="PF07715">
    <property type="entry name" value="Plug"/>
    <property type="match status" value="1"/>
</dbReference>
<dbReference type="InterPro" id="IPR012910">
    <property type="entry name" value="Plug_dom"/>
</dbReference>
<feature type="domain" description="TonB-dependent receptor-like beta-barrel" evidence="15">
    <location>
        <begin position="229"/>
        <end position="642"/>
    </location>
</feature>
<evidence type="ECO:0000259" key="16">
    <source>
        <dbReference type="Pfam" id="PF07715"/>
    </source>
</evidence>
<feature type="domain" description="TonB-dependent receptor plug" evidence="16">
    <location>
        <begin position="92"/>
        <end position="177"/>
    </location>
</feature>
<evidence type="ECO:0000256" key="11">
    <source>
        <dbReference type="PROSITE-ProRule" id="PRU01360"/>
    </source>
</evidence>
<evidence type="ECO:0000256" key="2">
    <source>
        <dbReference type="ARBA" id="ARBA00008143"/>
    </source>
</evidence>
<dbReference type="Pfam" id="PF00593">
    <property type="entry name" value="TonB_dep_Rec_b-barrel"/>
    <property type="match status" value="1"/>
</dbReference>
<evidence type="ECO:0000256" key="4">
    <source>
        <dbReference type="ARBA" id="ARBA00022452"/>
    </source>
</evidence>
<keyword evidence="6 14" id="KW-0732">Signal</keyword>
<sequence length="671" mass="73929">MFHFQIFVPFSSLQIIGMAVLLSLACPLSANPAKGSSLEEERKSVTDKANGKATENAQAIENIAVTARRPYYHETLTKIFPLYQYDQQNLTEPTTINDVLVQSPVVSLNGQGGQIQNISIRGFSRWRIQTLINGVPIISDRRAGASTGFLPPRFISNISVIPGAASTYLGSGAMGGAVNISLSEPNGHQFQAGLLNNAATQEIAYSGHNINTDWKLSYRHASNAEDANNNVLYDQFEQTALFVRHQFEKTPMTEAWSLYSQNRNVGKSSSDFPEERVTTYPQNTHWLGKVSANFGAITSNVWWHQSQLDTDTLRPEQRLNESRSRAFDYGGDMGSKVRLANWNINWQAQIQGRNGVRIDERELAFNSQAALNQYNYSEETYSVAPLDASEFALAGVFDASRTVGAFSLAVGARFDWQRQNTTGQNAGDHSIANSNMSGFAGGSYSITPHWRASIYVSSAFRNPSLTERFYSGETPRGTVIGDAELNTEKSLNVQGVMSYANKTVTASAEAFHQSIKQYIERIAINDNLLQYVNLNRAQIDGISYSAKWAPDTSLFSLKLSGALLQGEDSTGSPISDIPPNNHRLDIAYDLGRVRAFSSLLYRASKISAADGERSLRSTLSLDVGVSWEVNENVTAKVSANNLTNQLFYVSADNRAAFARGRNLNFYLSVLL</sequence>
<dbReference type="GO" id="GO:0009279">
    <property type="term" value="C:cell outer membrane"/>
    <property type="evidence" value="ECO:0007669"/>
    <property type="project" value="UniProtKB-SubCell"/>
</dbReference>
<comment type="subcellular location">
    <subcellularLocation>
        <location evidence="1 11">Cell outer membrane</location>
        <topology evidence="1 11">Multi-pass membrane protein</topology>
    </subcellularLocation>
</comment>
<keyword evidence="8 11" id="KW-0472">Membrane</keyword>
<feature type="signal peptide" evidence="14">
    <location>
        <begin position="1"/>
        <end position="30"/>
    </location>
</feature>
<dbReference type="InterPro" id="IPR000531">
    <property type="entry name" value="Beta-barrel_TonB"/>
</dbReference>
<keyword evidence="9 17" id="KW-0675">Receptor</keyword>
<keyword evidence="7 12" id="KW-0798">TonB box</keyword>
<proteinExistence type="inferred from homology"/>
<protein>
    <submittedName>
        <fullName evidence="17">TonB-dependent receptor</fullName>
    </submittedName>
</protein>
<feature type="compositionally biased region" description="Basic and acidic residues" evidence="13">
    <location>
        <begin position="37"/>
        <end position="50"/>
    </location>
</feature>
<dbReference type="SUPFAM" id="SSF56935">
    <property type="entry name" value="Porins"/>
    <property type="match status" value="1"/>
</dbReference>
<evidence type="ECO:0000256" key="5">
    <source>
        <dbReference type="ARBA" id="ARBA00022692"/>
    </source>
</evidence>
<evidence type="ECO:0000259" key="15">
    <source>
        <dbReference type="Pfam" id="PF00593"/>
    </source>
</evidence>
<dbReference type="InterPro" id="IPR039426">
    <property type="entry name" value="TonB-dep_rcpt-like"/>
</dbReference>
<accession>A0A6L9MV66</accession>
<dbReference type="InterPro" id="IPR037066">
    <property type="entry name" value="Plug_dom_sf"/>
</dbReference>
<feature type="chain" id="PRO_5027013788" evidence="14">
    <location>
        <begin position="31"/>
        <end position="671"/>
    </location>
</feature>
<organism evidence="17 18">
    <name type="scientific">Alteromonas hispanica</name>
    <dbReference type="NCBI Taxonomy" id="315421"/>
    <lineage>
        <taxon>Bacteria</taxon>
        <taxon>Pseudomonadati</taxon>
        <taxon>Pseudomonadota</taxon>
        <taxon>Gammaproteobacteria</taxon>
        <taxon>Alteromonadales</taxon>
        <taxon>Alteromonadaceae</taxon>
        <taxon>Alteromonas/Salinimonas group</taxon>
        <taxon>Alteromonas</taxon>
    </lineage>
</organism>
<gene>
    <name evidence="17" type="ORF">GTW09_09135</name>
</gene>
<dbReference type="InterPro" id="IPR036942">
    <property type="entry name" value="Beta-barrel_TonB_sf"/>
</dbReference>
<dbReference type="PANTHER" id="PTHR30069:SF29">
    <property type="entry name" value="HEMOGLOBIN AND HEMOGLOBIN-HAPTOGLOBIN-BINDING PROTEIN 1-RELATED"/>
    <property type="match status" value="1"/>
</dbReference>
<evidence type="ECO:0000256" key="3">
    <source>
        <dbReference type="ARBA" id="ARBA00022448"/>
    </source>
</evidence>
<keyword evidence="18" id="KW-1185">Reference proteome</keyword>
<dbReference type="GO" id="GO:0015344">
    <property type="term" value="F:siderophore uptake transmembrane transporter activity"/>
    <property type="evidence" value="ECO:0007669"/>
    <property type="project" value="TreeGrafter"/>
</dbReference>
<evidence type="ECO:0000256" key="1">
    <source>
        <dbReference type="ARBA" id="ARBA00004571"/>
    </source>
</evidence>
<dbReference type="GO" id="GO:0044718">
    <property type="term" value="P:siderophore transmembrane transport"/>
    <property type="evidence" value="ECO:0007669"/>
    <property type="project" value="TreeGrafter"/>
</dbReference>
<keyword evidence="3 11" id="KW-0813">Transport</keyword>
<evidence type="ECO:0000256" key="14">
    <source>
        <dbReference type="SAM" id="SignalP"/>
    </source>
</evidence>
<keyword evidence="5 11" id="KW-0812">Transmembrane</keyword>
<dbReference type="EMBL" id="JAAAWP010000004">
    <property type="protein sequence ID" value="NDW21680.1"/>
    <property type="molecule type" value="Genomic_DNA"/>
</dbReference>
<dbReference type="Gene3D" id="2.40.170.20">
    <property type="entry name" value="TonB-dependent receptor, beta-barrel domain"/>
    <property type="match status" value="1"/>
</dbReference>
<dbReference type="Proteomes" id="UP000478837">
    <property type="component" value="Unassembled WGS sequence"/>
</dbReference>
<dbReference type="RefSeq" id="WP_163111628.1">
    <property type="nucleotide sequence ID" value="NZ_JAAAWP010000004.1"/>
</dbReference>
<keyword evidence="10 11" id="KW-0998">Cell outer membrane</keyword>
<evidence type="ECO:0000313" key="17">
    <source>
        <dbReference type="EMBL" id="NDW21680.1"/>
    </source>
</evidence>
<evidence type="ECO:0000256" key="6">
    <source>
        <dbReference type="ARBA" id="ARBA00022729"/>
    </source>
</evidence>
<evidence type="ECO:0000256" key="10">
    <source>
        <dbReference type="ARBA" id="ARBA00023237"/>
    </source>
</evidence>
<evidence type="ECO:0000313" key="18">
    <source>
        <dbReference type="Proteomes" id="UP000478837"/>
    </source>
</evidence>
<name>A0A6L9MV66_9ALTE</name>
<reference evidence="17 18" key="1">
    <citation type="submission" date="2020-01" db="EMBL/GenBank/DDBJ databases">
        <title>Genomes of bacteria type strains.</title>
        <authorList>
            <person name="Chen J."/>
            <person name="Zhu S."/>
            <person name="Yang J."/>
        </authorList>
    </citation>
    <scope>NUCLEOTIDE SEQUENCE [LARGE SCALE GENOMIC DNA]</scope>
    <source>
        <strain evidence="17 18">LMG 22958</strain>
    </source>
</reference>
<comment type="caution">
    <text evidence="17">The sequence shown here is derived from an EMBL/GenBank/DDBJ whole genome shotgun (WGS) entry which is preliminary data.</text>
</comment>
<evidence type="ECO:0000256" key="7">
    <source>
        <dbReference type="ARBA" id="ARBA00023077"/>
    </source>
</evidence>
<evidence type="ECO:0000256" key="8">
    <source>
        <dbReference type="ARBA" id="ARBA00023136"/>
    </source>
</evidence>
<feature type="region of interest" description="Disordered" evidence="13">
    <location>
        <begin position="31"/>
        <end position="53"/>
    </location>
</feature>
<keyword evidence="4 11" id="KW-1134">Transmembrane beta strand</keyword>
<dbReference type="AlphaFoldDB" id="A0A6L9MV66"/>
<evidence type="ECO:0000256" key="9">
    <source>
        <dbReference type="ARBA" id="ARBA00023170"/>
    </source>
</evidence>
<comment type="similarity">
    <text evidence="2">Belongs to the TonB-dependent receptor family. Hemoglobin/haptoglobin binding protein subfamily.</text>
</comment>
<dbReference type="PANTHER" id="PTHR30069">
    <property type="entry name" value="TONB-DEPENDENT OUTER MEMBRANE RECEPTOR"/>
    <property type="match status" value="1"/>
</dbReference>
<dbReference type="PROSITE" id="PS52016">
    <property type="entry name" value="TONB_DEPENDENT_REC_3"/>
    <property type="match status" value="1"/>
</dbReference>
<evidence type="ECO:0000256" key="13">
    <source>
        <dbReference type="SAM" id="MobiDB-lite"/>
    </source>
</evidence>